<reference evidence="4" key="1">
    <citation type="submission" date="2011-03" db="EMBL/GenBank/DDBJ databases">
        <title>Draft genome sequence of Brevundimonas diminuta.</title>
        <authorList>
            <person name="Brown P.J.B."/>
            <person name="Buechlein A."/>
            <person name="Hemmerich C."/>
            <person name="Brun Y.V."/>
        </authorList>
    </citation>
    <scope>NUCLEOTIDE SEQUENCE [LARGE SCALE GENOMIC DNA]</scope>
    <source>
        <strain evidence="4">C19</strain>
    </source>
</reference>
<dbReference type="SUPFAM" id="SSF52402">
    <property type="entry name" value="Adenine nucleotide alpha hydrolases-like"/>
    <property type="match status" value="2"/>
</dbReference>
<dbReference type="HOGENOM" id="CLU_049301_5_0_5"/>
<dbReference type="PANTHER" id="PTHR46268:SF15">
    <property type="entry name" value="UNIVERSAL STRESS PROTEIN HP_0031"/>
    <property type="match status" value="1"/>
</dbReference>
<dbReference type="AlphaFoldDB" id="F4QTG9"/>
<dbReference type="RefSeq" id="WP_006275239.1">
    <property type="nucleotide sequence ID" value="NZ_GL883080.1"/>
</dbReference>
<comment type="similarity">
    <text evidence="1">Belongs to the universal stress protein A family.</text>
</comment>
<feature type="domain" description="UspA" evidence="2">
    <location>
        <begin position="177"/>
        <end position="294"/>
    </location>
</feature>
<dbReference type="OrthoDB" id="9804721at2"/>
<evidence type="ECO:0000313" key="3">
    <source>
        <dbReference type="EMBL" id="EGF90039.1"/>
    </source>
</evidence>
<protein>
    <submittedName>
        <fullName evidence="3">Universal stress family protein</fullName>
    </submittedName>
</protein>
<name>F4QTG9_9CAUL</name>
<dbReference type="Proteomes" id="UP000006512">
    <property type="component" value="Unassembled WGS sequence"/>
</dbReference>
<accession>F4QTG9</accession>
<evidence type="ECO:0000259" key="2">
    <source>
        <dbReference type="Pfam" id="PF00582"/>
    </source>
</evidence>
<organism evidence="3 4">
    <name type="scientific">Asticcacaulis biprosthecium C19</name>
    <dbReference type="NCBI Taxonomy" id="715226"/>
    <lineage>
        <taxon>Bacteria</taxon>
        <taxon>Pseudomonadati</taxon>
        <taxon>Pseudomonadota</taxon>
        <taxon>Alphaproteobacteria</taxon>
        <taxon>Caulobacterales</taxon>
        <taxon>Caulobacteraceae</taxon>
        <taxon>Asticcacaulis</taxon>
    </lineage>
</organism>
<dbReference type="InterPro" id="IPR006016">
    <property type="entry name" value="UspA"/>
</dbReference>
<keyword evidence="4" id="KW-1185">Reference proteome</keyword>
<dbReference type="STRING" id="715226.ABI_44660"/>
<sequence length="295" mass="31480">MSAVSPKLRLHLFGGHAHELNALSLALAMARHDGAHLRILHIAETPFLPEISGLGAYGAGAEANLHEPDHVQLAQDAAAYVRAYCLHEKVPLLRPGDSPVAGQASAEFRNVSGTPATVVMQQALSCDLVVSDWNHQPDEDLSTTRSVLFGARRPIMLLPRQPHHPLSVSGVTRVFAFAWDGSRTAAQALRAAVPSMQNASEVYILHAMTGRAALDTVAAADVLAYLRSHGISATFVQCDRGGRSVGQTIVAEAEARSVGLLALGAYSRGHLAERVFGGVTRHVLRHARLPLLLAH</sequence>
<gene>
    <name evidence="3" type="ORF">ABI_44660</name>
</gene>
<evidence type="ECO:0000256" key="1">
    <source>
        <dbReference type="ARBA" id="ARBA00008791"/>
    </source>
</evidence>
<proteinExistence type="inferred from homology"/>
<dbReference type="Pfam" id="PF00582">
    <property type="entry name" value="Usp"/>
    <property type="match status" value="1"/>
</dbReference>
<dbReference type="eggNOG" id="COG0589">
    <property type="taxonomic scope" value="Bacteria"/>
</dbReference>
<dbReference type="EMBL" id="GL883080">
    <property type="protein sequence ID" value="EGF90039.1"/>
    <property type="molecule type" value="Genomic_DNA"/>
</dbReference>
<dbReference type="PANTHER" id="PTHR46268">
    <property type="entry name" value="STRESS RESPONSE PROTEIN NHAX"/>
    <property type="match status" value="1"/>
</dbReference>
<dbReference type="CDD" id="cd00293">
    <property type="entry name" value="USP-like"/>
    <property type="match status" value="1"/>
</dbReference>
<dbReference type="Gene3D" id="3.40.50.12370">
    <property type="match status" value="1"/>
</dbReference>
<evidence type="ECO:0000313" key="4">
    <source>
        <dbReference type="Proteomes" id="UP000006512"/>
    </source>
</evidence>